<feature type="compositionally biased region" description="Basic and acidic residues" evidence="7">
    <location>
        <begin position="1304"/>
        <end position="1313"/>
    </location>
</feature>
<feature type="compositionally biased region" description="Basic and acidic residues" evidence="7">
    <location>
        <begin position="1118"/>
        <end position="1134"/>
    </location>
</feature>
<feature type="domain" description="PHD-type" evidence="8">
    <location>
        <begin position="1487"/>
        <end position="1537"/>
    </location>
</feature>
<dbReference type="InterPro" id="IPR011011">
    <property type="entry name" value="Znf_FYVE_PHD"/>
</dbReference>
<evidence type="ECO:0000256" key="1">
    <source>
        <dbReference type="ARBA" id="ARBA00004123"/>
    </source>
</evidence>
<keyword evidence="11" id="KW-1185">Reference proteome</keyword>
<feature type="compositionally biased region" description="Basic residues" evidence="7">
    <location>
        <begin position="1461"/>
        <end position="1470"/>
    </location>
</feature>
<evidence type="ECO:0000256" key="6">
    <source>
        <dbReference type="PROSITE-ProRule" id="PRU00146"/>
    </source>
</evidence>
<feature type="compositionally biased region" description="Basic residues" evidence="7">
    <location>
        <begin position="1744"/>
        <end position="1767"/>
    </location>
</feature>
<dbReference type="InterPro" id="IPR028938">
    <property type="entry name" value="Rsf1-like"/>
</dbReference>
<evidence type="ECO:0000259" key="8">
    <source>
        <dbReference type="PROSITE" id="PS50016"/>
    </source>
</evidence>
<feature type="compositionally biased region" description="Basic and acidic residues" evidence="7">
    <location>
        <begin position="865"/>
        <end position="877"/>
    </location>
</feature>
<feature type="compositionally biased region" description="Acidic residues" evidence="7">
    <location>
        <begin position="1725"/>
        <end position="1737"/>
    </location>
</feature>
<evidence type="ECO:0000256" key="3">
    <source>
        <dbReference type="ARBA" id="ARBA00022771"/>
    </source>
</evidence>
<feature type="compositionally biased region" description="Basic and acidic residues" evidence="7">
    <location>
        <begin position="1253"/>
        <end position="1288"/>
    </location>
</feature>
<evidence type="ECO:0000259" key="9">
    <source>
        <dbReference type="PROSITE" id="PS50827"/>
    </source>
</evidence>
<feature type="compositionally biased region" description="Acidic residues" evidence="7">
    <location>
        <begin position="1435"/>
        <end position="1454"/>
    </location>
</feature>
<feature type="compositionally biased region" description="Basic and acidic residues" evidence="7">
    <location>
        <begin position="1233"/>
        <end position="1246"/>
    </location>
</feature>
<dbReference type="GO" id="GO:0045892">
    <property type="term" value="P:negative regulation of DNA-templated transcription"/>
    <property type="evidence" value="ECO:0007669"/>
    <property type="project" value="TreeGrafter"/>
</dbReference>
<dbReference type="InterPro" id="IPR001965">
    <property type="entry name" value="Znf_PHD"/>
</dbReference>
<dbReference type="PROSITE" id="PS50827">
    <property type="entry name" value="DDT"/>
    <property type="match status" value="1"/>
</dbReference>
<evidence type="ECO:0008006" key="12">
    <source>
        <dbReference type="Google" id="ProtNLM"/>
    </source>
</evidence>
<feature type="compositionally biased region" description="Basic and acidic residues" evidence="7">
    <location>
        <begin position="1372"/>
        <end position="1396"/>
    </location>
</feature>
<dbReference type="InterPro" id="IPR013083">
    <property type="entry name" value="Znf_RING/FYVE/PHD"/>
</dbReference>
<keyword evidence="3 6" id="KW-0863">Zinc-finger</keyword>
<feature type="compositionally biased region" description="Polar residues" evidence="7">
    <location>
        <begin position="355"/>
        <end position="373"/>
    </location>
</feature>
<feature type="compositionally biased region" description="Polar residues" evidence="7">
    <location>
        <begin position="524"/>
        <end position="533"/>
    </location>
</feature>
<evidence type="ECO:0000256" key="4">
    <source>
        <dbReference type="ARBA" id="ARBA00022833"/>
    </source>
</evidence>
<feature type="compositionally biased region" description="Basic and acidic residues" evidence="7">
    <location>
        <begin position="472"/>
        <end position="482"/>
    </location>
</feature>
<dbReference type="InterPro" id="IPR018501">
    <property type="entry name" value="DDT_dom"/>
</dbReference>
<feature type="compositionally biased region" description="Polar residues" evidence="7">
    <location>
        <begin position="570"/>
        <end position="586"/>
    </location>
</feature>
<feature type="compositionally biased region" description="Polar residues" evidence="7">
    <location>
        <begin position="413"/>
        <end position="427"/>
    </location>
</feature>
<organism evidence="10 11">
    <name type="scientific">Oncorhynchus tshawytscha</name>
    <name type="common">Chinook salmon</name>
    <name type="synonym">Salmo tshawytscha</name>
    <dbReference type="NCBI Taxonomy" id="74940"/>
    <lineage>
        <taxon>Eukaryota</taxon>
        <taxon>Metazoa</taxon>
        <taxon>Chordata</taxon>
        <taxon>Craniata</taxon>
        <taxon>Vertebrata</taxon>
        <taxon>Euteleostomi</taxon>
        <taxon>Actinopterygii</taxon>
        <taxon>Neopterygii</taxon>
        <taxon>Teleostei</taxon>
        <taxon>Protacanthopterygii</taxon>
        <taxon>Salmoniformes</taxon>
        <taxon>Salmonidae</taxon>
        <taxon>Salmoninae</taxon>
        <taxon>Oncorhynchus</taxon>
    </lineage>
</organism>
<dbReference type="InterPro" id="IPR019786">
    <property type="entry name" value="Zinc_finger_PHD-type_CS"/>
</dbReference>
<feature type="region of interest" description="Disordered" evidence="7">
    <location>
        <begin position="751"/>
        <end position="851"/>
    </location>
</feature>
<feature type="region of interest" description="Disordered" evidence="7">
    <location>
        <begin position="354"/>
        <end position="482"/>
    </location>
</feature>
<dbReference type="PANTHER" id="PTHR14296">
    <property type="entry name" value="REMODELING AND SPACING FACTOR 1"/>
    <property type="match status" value="1"/>
</dbReference>
<feature type="compositionally biased region" description="Basic and acidic residues" evidence="7">
    <location>
        <begin position="1161"/>
        <end position="1189"/>
    </location>
</feature>
<feature type="compositionally biased region" description="Basic and acidic residues" evidence="7">
    <location>
        <begin position="1895"/>
        <end position="1924"/>
    </location>
</feature>
<dbReference type="GO" id="GO:0042393">
    <property type="term" value="F:histone binding"/>
    <property type="evidence" value="ECO:0007669"/>
    <property type="project" value="TreeGrafter"/>
</dbReference>
<feature type="region of interest" description="Disordered" evidence="7">
    <location>
        <begin position="1660"/>
        <end position="1955"/>
    </location>
</feature>
<dbReference type="SUPFAM" id="SSF57997">
    <property type="entry name" value="Tropomyosin"/>
    <property type="match status" value="1"/>
</dbReference>
<dbReference type="GO" id="GO:0031213">
    <property type="term" value="C:RSF complex"/>
    <property type="evidence" value="ECO:0007669"/>
    <property type="project" value="InterPro"/>
</dbReference>
<feature type="compositionally biased region" description="Acidic residues" evidence="7">
    <location>
        <begin position="1476"/>
        <end position="1485"/>
    </location>
</feature>
<evidence type="ECO:0000313" key="11">
    <source>
        <dbReference type="Proteomes" id="UP000694402"/>
    </source>
</evidence>
<feature type="region of interest" description="Disordered" evidence="7">
    <location>
        <begin position="865"/>
        <end position="1134"/>
    </location>
</feature>
<dbReference type="Ensembl" id="ENSOTST00005088627.2">
    <property type="protein sequence ID" value="ENSOTSP00005081810.2"/>
    <property type="gene ID" value="ENSOTSG00005038476.2"/>
</dbReference>
<dbReference type="PROSITE" id="PS01359">
    <property type="entry name" value="ZF_PHD_1"/>
    <property type="match status" value="1"/>
</dbReference>
<sequence>MAASAASEGSTPGFCPSYAVICSFLERYGTLLDLPELTFPQLERYLQDTISVPKILVDLHVKLLRKIGKSVSADRWEKYLVKVCHEFNSTWAWELENKGYRDMSVEYKTGILKHLCECQFDDNVKFKTAINEEDPDKMRLLPIGKDKDGLMYWFQLDQDKNVRVYVEEQDDLDGSSWKCIVRYYRNSLAEILALLKTQIDPALLTKKEGEEEDEAKNNTGGEGSVMPTRLVTINTRAIKEEPMEVSESKESTATNATEPLAEKPCLMPQTEQTDEAKRKTANELQRAMKNDQQAKIPLKKREMKLCENVDNNSGGGSSIFVRNPSVALVKEAPEVEETSKEISDAPVGTIECISDQMNGDAQPTTEKSINNGLRDSVDGKKQQTKAAAGEEREAAEASAKEKINLDKEKEEMASNTEVAMANETSLQKMVPAEKESTEDSEEVKKSALKEAKSPSPLMSKPLTSSKDATSPPEKHYDCKEEQNIKVSKWDVKVCRTEHTTYTSIETDENPLSSKSQKPDETKGTDSSITSQEVKSAVSKETDKTVVNKDGYPLSVVKDMEKPPCTKGTEKWSNPKNPETSVITKQTGRPDPITEKPDHSKCIKMPTVVKNTEKPPDKEGVEKCDVSKDIKTSVIKKTEISEKSKDAENLAISQETNTSSFLKKADKPVSNKEAEKLESIKETDKSLVIKMTVKPEASKHTEKCDNPKDNKMSAVTKEKPAVGTDAKAATEVKKKAVLEEVFSASICKDEMSTVAKATKTQSGPKDMEMADVSEKTTQSQLGEPKKVEKSATPKDIGKSVTPKDIGKSVTPKDAEKCATPKDTEKSTKLVTPKEGGKLATPKDTEKSAMPKDTVKYAKSAALKEAEKLATSKDAEKSAKSATPTPKDAEKSVKSATPTPKDAEKSAKSATPTPKDAEKSAKSATPTPKDAEKSAKSATPTPKDAEKSVKSATPTPKDAEKSAKSATPTPKDAEKSAKSATPTPKDAEKSAKSATPTPKDAEKSAKSATPTPKDAEKSVKSATPTPKDAEKSVKSATPTPKDAEKSAKSATPTPKDAEKSAKSATPTPKDAEKSAKSATPTPKDVEKSAKSATPTPKVAEKSAKNTETTSKKIVLSSRGQKPDTEETEKLTDTKPVAEKGEKLVTFQDAKQLPSLKKSVPVEVKQEEPMEMRSEKSTHDNIKIKGHAEKGWPKKAVKSGVKSETNPIKDPKPMNCDASSEKQAISKKASSLTEGETDKSQDKVIKEDATTQGCPPKEDGSKPDHPKKNDKKEDDGTEKDDTNSTVEEKLGQAKASEGSEEDDNKEDEDKGEKKDAGTTSEIQEEGIRLKIRGITHRRRAELQRKEMESGSDTGETGRSLRRSPRICRPTAKGVEFQDRRMEKKEATPPVEKGDEEKTVQRKPREKVDQDGLYKSKGRRRRKTRWSNTRTQRRKNNDSGEDDESESSEEESEEDNSDESFKVERGKRRKRNRERHSDDSDTSDDDLPPNDDPCKHCGLPNHPELILLCDSCDSGYHTACLRPPLMIIPDGEWFCPPCQHKLLCDKLEEQLTNLDASLKKRERAERRKERLVYVGISVENIITPSLEVEEEREEEVVKKEKKERTKSWGRRSTRAKKSISYRYDVCTELMVIRTLCVAGAGRGKDMANITGHSRGKDMSTILAAGEGGEGKENGCLPRPNASQRRKKRRRLNDLDSDSTMEEEESEDEFRLSDSTEEEEFVASGKSDAESEVAVDSNDDSDFGSTQRRSARTRRPAKRQRSAQPRRRRTPRRYSDDEEETSEEEMVSEGSSEFSDSDLDCSRRRSRRSQTTKQVNYCESSGDSDGSKANTNRDKVKPWRRLASSDSEGSDDSERERTRLKRRADSSEKESQQHRRRLSLKRRRASEEDDDDHDSDESSEGERPVRKRVNRIDSDDSDKEEEKETKETREEEEGGVLGKGASPLDYGLVELHPPTNGQSPIKALDGLAHIGPQKPGATAVAIAPNGLELAPQDDDEDDLLGVTDLVDFVCNSDML</sequence>
<feature type="compositionally biased region" description="Basic and acidic residues" evidence="7">
    <location>
        <begin position="782"/>
        <end position="796"/>
    </location>
</feature>
<keyword evidence="5" id="KW-0539">Nucleus</keyword>
<feature type="region of interest" description="Disordered" evidence="7">
    <location>
        <begin position="691"/>
        <end position="729"/>
    </location>
</feature>
<feature type="compositionally biased region" description="Basic residues" evidence="7">
    <location>
        <begin position="1326"/>
        <end position="1336"/>
    </location>
</feature>
<keyword evidence="2" id="KW-0479">Metal-binding</keyword>
<gene>
    <name evidence="10" type="primary">LOC112229090</name>
</gene>
<dbReference type="InterPro" id="IPR028942">
    <property type="entry name" value="WHIM1_dom"/>
</dbReference>
<feature type="region of interest" description="Disordered" evidence="7">
    <location>
        <begin position="1155"/>
        <end position="1486"/>
    </location>
</feature>
<feature type="compositionally biased region" description="Acidic residues" evidence="7">
    <location>
        <begin position="1882"/>
        <end position="1894"/>
    </location>
</feature>
<feature type="region of interest" description="Disordered" evidence="7">
    <location>
        <begin position="654"/>
        <end position="677"/>
    </location>
</feature>
<feature type="compositionally biased region" description="Acidic residues" evidence="7">
    <location>
        <begin position="1690"/>
        <end position="1703"/>
    </location>
</feature>
<dbReference type="SMART" id="SM00249">
    <property type="entry name" value="PHD"/>
    <property type="match status" value="1"/>
</dbReference>
<feature type="compositionally biased region" description="Basic and acidic residues" evidence="7">
    <location>
        <begin position="695"/>
        <end position="719"/>
    </location>
</feature>
<feature type="compositionally biased region" description="Basic and acidic residues" evidence="7">
    <location>
        <begin position="557"/>
        <end position="569"/>
    </location>
</feature>
<dbReference type="Pfam" id="PF00628">
    <property type="entry name" value="PHD"/>
    <property type="match status" value="1"/>
</dbReference>
<accession>A0A8C8INV8</accession>
<dbReference type="PANTHER" id="PTHR14296:SF18">
    <property type="entry name" value="REMODELING AND SPACING FACTOR 1 ISOFORM X1"/>
    <property type="match status" value="1"/>
</dbReference>
<feature type="compositionally biased region" description="Basic and acidic residues" evidence="7">
    <location>
        <begin position="388"/>
        <end position="412"/>
    </location>
</feature>
<dbReference type="InterPro" id="IPR019787">
    <property type="entry name" value="Znf_PHD-finger"/>
</dbReference>
<evidence type="ECO:0000256" key="7">
    <source>
        <dbReference type="SAM" id="MobiDB-lite"/>
    </source>
</evidence>
<name>A0A8C8INV8_ONCTS</name>
<protein>
    <recommendedName>
        <fullName evidence="12">Remodeling and spacing factor 1-like</fullName>
    </recommendedName>
</protein>
<dbReference type="PROSITE" id="PS50016">
    <property type="entry name" value="ZF_PHD_2"/>
    <property type="match status" value="1"/>
</dbReference>
<feature type="compositionally biased region" description="Basic and acidic residues" evidence="7">
    <location>
        <begin position="833"/>
        <end position="851"/>
    </location>
</feature>
<feature type="compositionally biased region" description="Basic residues" evidence="7">
    <location>
        <begin position="1412"/>
        <end position="1421"/>
    </location>
</feature>
<dbReference type="Gene3D" id="3.30.40.10">
    <property type="entry name" value="Zinc/RING finger domain, C3HC4 (zinc finger)"/>
    <property type="match status" value="1"/>
</dbReference>
<feature type="region of interest" description="Disordered" evidence="7">
    <location>
        <begin position="206"/>
        <end position="226"/>
    </location>
</feature>
<feature type="compositionally biased region" description="Basic and acidic residues" evidence="7">
    <location>
        <begin position="431"/>
        <end position="452"/>
    </location>
</feature>
<comment type="subcellular location">
    <subcellularLocation>
        <location evidence="1">Nucleus</location>
    </subcellularLocation>
</comment>
<reference evidence="10" key="1">
    <citation type="submission" date="2025-08" db="UniProtKB">
        <authorList>
            <consortium name="Ensembl"/>
        </authorList>
    </citation>
    <scope>IDENTIFICATION</scope>
</reference>
<feature type="compositionally biased region" description="Acidic residues" evidence="7">
    <location>
        <begin position="1771"/>
        <end position="1782"/>
    </location>
</feature>
<feature type="domain" description="DDT" evidence="9">
    <location>
        <begin position="12"/>
        <end position="73"/>
    </location>
</feature>
<feature type="compositionally biased region" description="Basic residues" evidence="7">
    <location>
        <begin position="1869"/>
        <end position="1879"/>
    </location>
</feature>
<dbReference type="GeneTree" id="ENSGT00530000064411"/>
<dbReference type="GO" id="GO:0008270">
    <property type="term" value="F:zinc ion binding"/>
    <property type="evidence" value="ECO:0007669"/>
    <property type="project" value="UniProtKB-KW"/>
</dbReference>
<evidence type="ECO:0000313" key="10">
    <source>
        <dbReference type="Ensembl" id="ENSOTSP00005081810.2"/>
    </source>
</evidence>
<dbReference type="Pfam" id="PF15612">
    <property type="entry name" value="WHIM1"/>
    <property type="match status" value="1"/>
</dbReference>
<proteinExistence type="predicted"/>
<feature type="compositionally biased region" description="Basic and acidic residues" evidence="7">
    <location>
        <begin position="662"/>
        <end position="677"/>
    </location>
</feature>
<feature type="region of interest" description="Disordered" evidence="7">
    <location>
        <begin position="554"/>
        <end position="599"/>
    </location>
</feature>
<evidence type="ECO:0000256" key="2">
    <source>
        <dbReference type="ARBA" id="ARBA00022723"/>
    </source>
</evidence>
<feature type="compositionally biased region" description="Basic and acidic residues" evidence="7">
    <location>
        <begin position="764"/>
        <end position="773"/>
    </location>
</feature>
<keyword evidence="4" id="KW-0862">Zinc</keyword>
<feature type="compositionally biased region" description="Basic and acidic residues" evidence="7">
    <location>
        <begin position="803"/>
        <end position="826"/>
    </location>
</feature>
<feature type="compositionally biased region" description="Polar residues" evidence="7">
    <location>
        <begin position="1214"/>
        <end position="1231"/>
    </location>
</feature>
<dbReference type="CDD" id="cd15543">
    <property type="entry name" value="PHD_RSF1"/>
    <property type="match status" value="1"/>
</dbReference>
<feature type="compositionally biased region" description="Basic and acidic residues" evidence="7">
    <location>
        <begin position="1847"/>
        <end position="1868"/>
    </location>
</feature>
<dbReference type="SUPFAM" id="SSF57903">
    <property type="entry name" value="FYVE/PHD zinc finger"/>
    <property type="match status" value="1"/>
</dbReference>
<dbReference type="Proteomes" id="UP000694402">
    <property type="component" value="Unassembled WGS sequence"/>
</dbReference>
<evidence type="ECO:0000256" key="5">
    <source>
        <dbReference type="ARBA" id="ARBA00023242"/>
    </source>
</evidence>
<reference evidence="10" key="2">
    <citation type="submission" date="2025-09" db="UniProtKB">
        <authorList>
            <consortium name="Ensembl"/>
        </authorList>
    </citation>
    <scope>IDENTIFICATION</scope>
</reference>
<feature type="compositionally biased region" description="Polar residues" evidence="7">
    <location>
        <begin position="1806"/>
        <end position="1825"/>
    </location>
</feature>
<feature type="compositionally biased region" description="Polar residues" evidence="7">
    <location>
        <begin position="500"/>
        <end position="515"/>
    </location>
</feature>
<feature type="region of interest" description="Disordered" evidence="7">
    <location>
        <begin position="500"/>
        <end position="541"/>
    </location>
</feature>